<reference evidence="1 2" key="1">
    <citation type="submission" date="2018-03" db="EMBL/GenBank/DDBJ databases">
        <title>Draft genome sequence of Rohu Carp (Labeo rohita).</title>
        <authorList>
            <person name="Das P."/>
            <person name="Kushwaha B."/>
            <person name="Joshi C.G."/>
            <person name="Kumar D."/>
            <person name="Nagpure N.S."/>
            <person name="Sahoo L."/>
            <person name="Das S.P."/>
            <person name="Bit A."/>
            <person name="Patnaik S."/>
            <person name="Meher P.K."/>
            <person name="Jayasankar P."/>
            <person name="Koringa P.G."/>
            <person name="Patel N.V."/>
            <person name="Hinsu A.T."/>
            <person name="Kumar R."/>
            <person name="Pandey M."/>
            <person name="Agarwal S."/>
            <person name="Srivastava S."/>
            <person name="Singh M."/>
            <person name="Iquebal M.A."/>
            <person name="Jaiswal S."/>
            <person name="Angadi U.B."/>
            <person name="Kumar N."/>
            <person name="Raza M."/>
            <person name="Shah T.M."/>
            <person name="Rai A."/>
            <person name="Jena J.K."/>
        </authorList>
    </citation>
    <scope>NUCLEOTIDE SEQUENCE [LARGE SCALE GENOMIC DNA]</scope>
    <source>
        <strain evidence="1">DASCIFA01</strain>
        <tissue evidence="1">Testis</tissue>
    </source>
</reference>
<comment type="caution">
    <text evidence="1">The sequence shown here is derived from an EMBL/GenBank/DDBJ whole genome shotgun (WGS) entry which is preliminary data.</text>
</comment>
<keyword evidence="2" id="KW-1185">Reference proteome</keyword>
<gene>
    <name evidence="1" type="ORF">ROHU_034510</name>
</gene>
<evidence type="ECO:0000313" key="1">
    <source>
        <dbReference type="EMBL" id="RXN03217.1"/>
    </source>
</evidence>
<accession>A0A498LBM7</accession>
<protein>
    <submittedName>
        <fullName evidence="1">Uncharacterized protein</fullName>
    </submittedName>
</protein>
<proteinExistence type="predicted"/>
<dbReference type="EMBL" id="QBIY01013486">
    <property type="protein sequence ID" value="RXN03217.1"/>
    <property type="molecule type" value="Genomic_DNA"/>
</dbReference>
<organism evidence="1 2">
    <name type="scientific">Labeo rohita</name>
    <name type="common">Indian major carp</name>
    <name type="synonym">Cyprinus rohita</name>
    <dbReference type="NCBI Taxonomy" id="84645"/>
    <lineage>
        <taxon>Eukaryota</taxon>
        <taxon>Metazoa</taxon>
        <taxon>Chordata</taxon>
        <taxon>Craniata</taxon>
        <taxon>Vertebrata</taxon>
        <taxon>Euteleostomi</taxon>
        <taxon>Actinopterygii</taxon>
        <taxon>Neopterygii</taxon>
        <taxon>Teleostei</taxon>
        <taxon>Ostariophysi</taxon>
        <taxon>Cypriniformes</taxon>
        <taxon>Cyprinidae</taxon>
        <taxon>Labeoninae</taxon>
        <taxon>Labeonini</taxon>
        <taxon>Labeo</taxon>
    </lineage>
</organism>
<dbReference type="AlphaFoldDB" id="A0A498LBM7"/>
<dbReference type="Proteomes" id="UP000290572">
    <property type="component" value="Unassembled WGS sequence"/>
</dbReference>
<name>A0A498LBM7_LABRO</name>
<evidence type="ECO:0000313" key="2">
    <source>
        <dbReference type="Proteomes" id="UP000290572"/>
    </source>
</evidence>
<sequence length="122" mass="12883">MATSCSSTWVPGKRSLSAILIGSAVLPAVSDTLPGPVPPLQRGLGQPQTSSDEGAPVMPTFCLRLLSRVSQTELARAVGDGECVGWAFLDRCHLLCCEMSAGLHEVLIVLTRGALQRRPINS</sequence>